<evidence type="ECO:0000313" key="1">
    <source>
        <dbReference type="EMBL" id="KAG2230116.1"/>
    </source>
</evidence>
<proteinExistence type="predicted"/>
<dbReference type="OrthoDB" id="2286412at2759"/>
<dbReference type="Proteomes" id="UP000613177">
    <property type="component" value="Unassembled WGS sequence"/>
</dbReference>
<reference evidence="1" key="1">
    <citation type="submission" date="2021-01" db="EMBL/GenBank/DDBJ databases">
        <title>Metabolic potential, ecology and presence of endohyphal bacteria is reflected in genomic diversity of Mucoromycotina.</title>
        <authorList>
            <person name="Muszewska A."/>
            <person name="Okrasinska A."/>
            <person name="Steczkiewicz K."/>
            <person name="Drgas O."/>
            <person name="Orlowska M."/>
            <person name="Perlinska-Lenart U."/>
            <person name="Aleksandrzak-Piekarczyk T."/>
            <person name="Szatraj K."/>
            <person name="Zielenkiewicz U."/>
            <person name="Pilsyk S."/>
            <person name="Malc E."/>
            <person name="Mieczkowski P."/>
            <person name="Kruszewska J.S."/>
            <person name="Biernat P."/>
            <person name="Pawlowska J."/>
        </authorList>
    </citation>
    <scope>NUCLEOTIDE SEQUENCE</scope>
    <source>
        <strain evidence="1">WA0000018081</strain>
    </source>
</reference>
<comment type="caution">
    <text evidence="1">The sequence shown here is derived from an EMBL/GenBank/DDBJ whole genome shotgun (WGS) entry which is preliminary data.</text>
</comment>
<protein>
    <submittedName>
        <fullName evidence="1">Uncharacterized protein</fullName>
    </submittedName>
</protein>
<keyword evidence="2" id="KW-1185">Reference proteome</keyword>
<gene>
    <name evidence="1" type="ORF">INT48_006273</name>
</gene>
<dbReference type="AlphaFoldDB" id="A0A8H7SKT5"/>
<accession>A0A8H7SKT5</accession>
<name>A0A8H7SKT5_9FUNG</name>
<evidence type="ECO:0000313" key="2">
    <source>
        <dbReference type="Proteomes" id="UP000613177"/>
    </source>
</evidence>
<dbReference type="EMBL" id="JAEPRE010000221">
    <property type="protein sequence ID" value="KAG2230116.1"/>
    <property type="molecule type" value="Genomic_DNA"/>
</dbReference>
<organism evidence="1 2">
    <name type="scientific">Thamnidium elegans</name>
    <dbReference type="NCBI Taxonomy" id="101142"/>
    <lineage>
        <taxon>Eukaryota</taxon>
        <taxon>Fungi</taxon>
        <taxon>Fungi incertae sedis</taxon>
        <taxon>Mucoromycota</taxon>
        <taxon>Mucoromycotina</taxon>
        <taxon>Mucoromycetes</taxon>
        <taxon>Mucorales</taxon>
        <taxon>Mucorineae</taxon>
        <taxon>Mucoraceae</taxon>
        <taxon>Thamnidium</taxon>
    </lineage>
</organism>
<sequence length="124" mass="13985">MVDIIPNLEKYIKRARNPNLNDFKDSNIKLVKDCILHFKTAKEARLYLQNAFTIAFHNVKLDSSRGSGGLLNIDVLFEEAKTENAIMIESLRLLSAGVARASLKLRRNKELDPEDLSASDVTLQ</sequence>